<name>A0ABR4Q1B5_9CEST</name>
<dbReference type="EMBL" id="JAKROA010000018">
    <property type="protein sequence ID" value="KAL5103444.1"/>
    <property type="molecule type" value="Genomic_DNA"/>
</dbReference>
<comment type="caution">
    <text evidence="2">The sequence shown here is derived from an EMBL/GenBank/DDBJ whole genome shotgun (WGS) entry which is preliminary data.</text>
</comment>
<feature type="region of interest" description="Disordered" evidence="1">
    <location>
        <begin position="43"/>
        <end position="85"/>
    </location>
</feature>
<dbReference type="Proteomes" id="UP001651158">
    <property type="component" value="Unassembled WGS sequence"/>
</dbReference>
<accession>A0ABR4Q1B5</accession>
<organism evidence="2 3">
    <name type="scientific">Taenia crassiceps</name>
    <dbReference type="NCBI Taxonomy" id="6207"/>
    <lineage>
        <taxon>Eukaryota</taxon>
        <taxon>Metazoa</taxon>
        <taxon>Spiralia</taxon>
        <taxon>Lophotrochozoa</taxon>
        <taxon>Platyhelminthes</taxon>
        <taxon>Cestoda</taxon>
        <taxon>Eucestoda</taxon>
        <taxon>Cyclophyllidea</taxon>
        <taxon>Taeniidae</taxon>
        <taxon>Taenia</taxon>
    </lineage>
</organism>
<sequence>MVGTIAAENDCRVDEEAIQKTVDDTNDLQFCIRSNQHHEREVLVVTSSPSGLQEESDDIGPHEPENQSKPSIPDTDAYASRNNKF</sequence>
<keyword evidence="3" id="KW-1185">Reference proteome</keyword>
<gene>
    <name evidence="2" type="ORF">TcWFU_009577</name>
</gene>
<evidence type="ECO:0000313" key="3">
    <source>
        <dbReference type="Proteomes" id="UP001651158"/>
    </source>
</evidence>
<protein>
    <submittedName>
        <fullName evidence="2">Uncharacterized protein</fullName>
    </submittedName>
</protein>
<reference evidence="2 3" key="1">
    <citation type="journal article" date="2022" name="Front. Cell. Infect. Microbiol.">
        <title>The Genomes of Two Strains of Taenia crassiceps the Animal Model for the Study of Human Cysticercosis.</title>
        <authorList>
            <person name="Bobes R.J."/>
            <person name="Estrada K."/>
            <person name="Rios-Valencia D.G."/>
            <person name="Calderon-Gallegos A."/>
            <person name="de la Torre P."/>
            <person name="Carrero J.C."/>
            <person name="Sanchez-Flores A."/>
            <person name="Laclette J.P."/>
        </authorList>
    </citation>
    <scope>NUCLEOTIDE SEQUENCE [LARGE SCALE GENOMIC DNA]</scope>
    <source>
        <strain evidence="2">WFUcys</strain>
    </source>
</reference>
<evidence type="ECO:0000256" key="1">
    <source>
        <dbReference type="SAM" id="MobiDB-lite"/>
    </source>
</evidence>
<proteinExistence type="predicted"/>
<evidence type="ECO:0000313" key="2">
    <source>
        <dbReference type="EMBL" id="KAL5103444.1"/>
    </source>
</evidence>